<dbReference type="PANTHER" id="PTHR43685:SF2">
    <property type="entry name" value="GLYCOSYLTRANSFERASE 2-LIKE DOMAIN-CONTAINING PROTEIN"/>
    <property type="match status" value="1"/>
</dbReference>
<name>A0A518B215_9BACT</name>
<sequence>MQDLPKIGLVVPSYNQGRFLEEALSSIFDQNYPNLEVAVIDGGSTDNSVEIIRRYESKLVYWRSEPDGGQSAAINEGMNHCQGEVVGWLNSDDFYHNDSLWTLARAFRAHPDRGLYIGNGMRYTDATETYAPFARHHMALNRHALLYGLDYILQPATFFSRRAWDDVGGLDESLRFCMDWDLFLRISRRWPAVIVNEYLACSREYEETKTASGRMVRVEEIRAMIQKHTGEELSPGTLYYFLETILDVAVPLDIEPARHQAYASIEYLRDRWKMLYGGNHGFPEQSDERDEVYLQKRSTPARRDPIGDDADDLPTISIVVPSYNQVEFLEETLESIDDQAYSKCQTIVVDGASTDGSLEVLERWDRKLHYWVSEPDEGPAHAINKGFTVATGDIVGWLASDDLLSADALRHVAKAFADNPDLDMVYGNALYIDEEGSLFLADHGTHKTGLYYGEIQSAGLIPAYWKYVHAVPQPTVFFRRRLLEQCGMLDTSYHFIFDFELFFRFVQTAKIEKIERVQAFYRIHASSKTSDWSKFLVELFRFSRLHWPGMRQPGFAETLRDYVDNYMGRTFGGVPRDNWYRLTSAFVGFCAATGMMNPEAIRWPGNTIPRLDGSSLRRRWDRLVHWGRALLQKPEMPPTESIETTTAPAPVDYAIESRSGRFRAAFCSFFLPLSPGHSGGEIRDFHMVRKLLSFSRLDFFALYDLEPQGRDNVLDTYLESYRGPKPAHQWLARASAGSTKYSESDEWADRYHRDAAVRAQGSFWDLAEEIESFLRIGKWDFLFVSPQSNPIALSMLAESRKTRLVMASYDVESVRIERLAASTLSAELARIESERARRFETDNLEYHDGIISVSQLDKDLFVERYNFPPERIFVLENSVDQRYFSFEERQRLERPTVTFVGNLGYPPNHEAALRLVNGVFPAVREKHPDARLVIVGAGPAQDLIDFADGDTIVVTGRVEDVRVYLANTSVICAPLQTGSGTKYKILEAMSAGVPVCCTPLAAEGLSIADGEHVLIRQTDGELAEAISQVITQPEESAAMARRARALIDASYTWDANLEPLEAWLEMLQQLPLRGRSSTERRASA</sequence>
<gene>
    <name evidence="2" type="primary">hyaD</name>
    <name evidence="2" type="ORF">Pan216_18290</name>
</gene>
<dbReference type="InterPro" id="IPR050834">
    <property type="entry name" value="Glycosyltransf_2"/>
</dbReference>
<dbReference type="Gene3D" id="3.90.550.10">
    <property type="entry name" value="Spore Coat Polysaccharide Biosynthesis Protein SpsA, Chain A"/>
    <property type="match status" value="2"/>
</dbReference>
<reference evidence="2 3" key="1">
    <citation type="submission" date="2019-02" db="EMBL/GenBank/DDBJ databases">
        <title>Deep-cultivation of Planctomycetes and their phenomic and genomic characterization uncovers novel biology.</title>
        <authorList>
            <person name="Wiegand S."/>
            <person name="Jogler M."/>
            <person name="Boedeker C."/>
            <person name="Pinto D."/>
            <person name="Vollmers J."/>
            <person name="Rivas-Marin E."/>
            <person name="Kohn T."/>
            <person name="Peeters S.H."/>
            <person name="Heuer A."/>
            <person name="Rast P."/>
            <person name="Oberbeckmann S."/>
            <person name="Bunk B."/>
            <person name="Jeske O."/>
            <person name="Meyerdierks A."/>
            <person name="Storesund J.E."/>
            <person name="Kallscheuer N."/>
            <person name="Luecker S."/>
            <person name="Lage O.M."/>
            <person name="Pohl T."/>
            <person name="Merkel B.J."/>
            <person name="Hornburger P."/>
            <person name="Mueller R.-W."/>
            <person name="Bruemmer F."/>
            <person name="Labrenz M."/>
            <person name="Spormann A.M."/>
            <person name="Op den Camp H."/>
            <person name="Overmann J."/>
            <person name="Amann R."/>
            <person name="Jetten M.S.M."/>
            <person name="Mascher T."/>
            <person name="Medema M.H."/>
            <person name="Devos D.P."/>
            <person name="Kaster A.-K."/>
            <person name="Ovreas L."/>
            <person name="Rohde M."/>
            <person name="Galperin M.Y."/>
            <person name="Jogler C."/>
        </authorList>
    </citation>
    <scope>NUCLEOTIDE SEQUENCE [LARGE SCALE GENOMIC DNA]</scope>
    <source>
        <strain evidence="2 3">Pan216</strain>
    </source>
</reference>
<dbReference type="SUPFAM" id="SSF53448">
    <property type="entry name" value="Nucleotide-diphospho-sugar transferases"/>
    <property type="match status" value="2"/>
</dbReference>
<dbReference type="KEGG" id="knv:Pan216_18290"/>
<dbReference type="GO" id="GO:0050501">
    <property type="term" value="F:hyaluronan synthase activity"/>
    <property type="evidence" value="ECO:0007669"/>
    <property type="project" value="UniProtKB-EC"/>
</dbReference>
<dbReference type="OrthoDB" id="9784574at2"/>
<organism evidence="2 3">
    <name type="scientific">Kolteria novifilia</name>
    <dbReference type="NCBI Taxonomy" id="2527975"/>
    <lineage>
        <taxon>Bacteria</taxon>
        <taxon>Pseudomonadati</taxon>
        <taxon>Planctomycetota</taxon>
        <taxon>Planctomycetia</taxon>
        <taxon>Kolteriales</taxon>
        <taxon>Kolteriaceae</taxon>
        <taxon>Kolteria</taxon>
    </lineage>
</organism>
<evidence type="ECO:0000313" key="3">
    <source>
        <dbReference type="Proteomes" id="UP000317093"/>
    </source>
</evidence>
<feature type="domain" description="Glycosyltransferase 2-like" evidence="1">
    <location>
        <begin position="10"/>
        <end position="163"/>
    </location>
</feature>
<keyword evidence="2" id="KW-0328">Glycosyltransferase</keyword>
<dbReference type="SUPFAM" id="SSF53756">
    <property type="entry name" value="UDP-Glycosyltransferase/glycogen phosphorylase"/>
    <property type="match status" value="1"/>
</dbReference>
<dbReference type="InterPro" id="IPR029044">
    <property type="entry name" value="Nucleotide-diphossugar_trans"/>
</dbReference>
<evidence type="ECO:0000313" key="2">
    <source>
        <dbReference type="EMBL" id="QDU60976.1"/>
    </source>
</evidence>
<dbReference type="CDD" id="cd03801">
    <property type="entry name" value="GT4_PimA-like"/>
    <property type="match status" value="1"/>
</dbReference>
<keyword evidence="2" id="KW-0808">Transferase</keyword>
<keyword evidence="3" id="KW-1185">Reference proteome</keyword>
<evidence type="ECO:0000259" key="1">
    <source>
        <dbReference type="Pfam" id="PF00535"/>
    </source>
</evidence>
<accession>A0A518B215</accession>
<protein>
    <submittedName>
        <fullName evidence="2">Hyaluronan synthase</fullName>
        <ecNumber evidence="2">2.4.1.212</ecNumber>
    </submittedName>
</protein>
<dbReference type="CDD" id="cd06433">
    <property type="entry name" value="GT_2_WfgS_like"/>
    <property type="match status" value="2"/>
</dbReference>
<dbReference type="Proteomes" id="UP000317093">
    <property type="component" value="Chromosome"/>
</dbReference>
<dbReference type="Pfam" id="PF00535">
    <property type="entry name" value="Glycos_transf_2"/>
    <property type="match status" value="2"/>
</dbReference>
<proteinExistence type="predicted"/>
<dbReference type="InterPro" id="IPR001173">
    <property type="entry name" value="Glyco_trans_2-like"/>
</dbReference>
<dbReference type="EC" id="2.4.1.212" evidence="2"/>
<dbReference type="Gene3D" id="3.40.50.2000">
    <property type="entry name" value="Glycogen Phosphorylase B"/>
    <property type="match status" value="2"/>
</dbReference>
<dbReference type="RefSeq" id="WP_145257627.1">
    <property type="nucleotide sequence ID" value="NZ_CP036279.1"/>
</dbReference>
<dbReference type="EMBL" id="CP036279">
    <property type="protein sequence ID" value="QDU60976.1"/>
    <property type="molecule type" value="Genomic_DNA"/>
</dbReference>
<dbReference type="Pfam" id="PF13692">
    <property type="entry name" value="Glyco_trans_1_4"/>
    <property type="match status" value="1"/>
</dbReference>
<dbReference type="PANTHER" id="PTHR43685">
    <property type="entry name" value="GLYCOSYLTRANSFERASE"/>
    <property type="match status" value="1"/>
</dbReference>
<dbReference type="AlphaFoldDB" id="A0A518B215"/>
<feature type="domain" description="Glycosyltransferase 2-like" evidence="1">
    <location>
        <begin position="317"/>
        <end position="443"/>
    </location>
</feature>